<dbReference type="eggNOG" id="COG0564">
    <property type="taxonomic scope" value="Bacteria"/>
</dbReference>
<dbReference type="HOGENOM" id="CLU_016902_11_3_0"/>
<dbReference type="SUPFAM" id="SSF55120">
    <property type="entry name" value="Pseudouridine synthase"/>
    <property type="match status" value="1"/>
</dbReference>
<keyword evidence="7" id="KW-1185">Reference proteome</keyword>
<dbReference type="GO" id="GO:0003723">
    <property type="term" value="F:RNA binding"/>
    <property type="evidence" value="ECO:0007669"/>
    <property type="project" value="UniProtKB-KW"/>
</dbReference>
<organism evidence="6 7">
    <name type="scientific">Roseiflexus castenholzii (strain DSM 13941 / HLO8)</name>
    <dbReference type="NCBI Taxonomy" id="383372"/>
    <lineage>
        <taxon>Bacteria</taxon>
        <taxon>Bacillati</taxon>
        <taxon>Chloroflexota</taxon>
        <taxon>Chloroflexia</taxon>
        <taxon>Chloroflexales</taxon>
        <taxon>Roseiflexineae</taxon>
        <taxon>Roseiflexaceae</taxon>
        <taxon>Roseiflexus</taxon>
    </lineage>
</organism>
<accession>A7NF15</accession>
<dbReference type="GO" id="GO:0140098">
    <property type="term" value="F:catalytic activity, acting on RNA"/>
    <property type="evidence" value="ECO:0007669"/>
    <property type="project" value="UniProtKB-ARBA"/>
</dbReference>
<dbReference type="GO" id="GO:0009982">
    <property type="term" value="F:pseudouridine synthase activity"/>
    <property type="evidence" value="ECO:0007669"/>
    <property type="project" value="InterPro"/>
</dbReference>
<evidence type="ECO:0000313" key="6">
    <source>
        <dbReference type="EMBL" id="ABU58290.1"/>
    </source>
</evidence>
<comment type="catalytic activity">
    <reaction evidence="1">
        <text>a uridine in RNA = a pseudouridine in RNA</text>
        <dbReference type="Rhea" id="RHEA:48348"/>
        <dbReference type="Rhea" id="RHEA-COMP:12068"/>
        <dbReference type="Rhea" id="RHEA-COMP:12069"/>
        <dbReference type="ChEBI" id="CHEBI:65314"/>
        <dbReference type="ChEBI" id="CHEBI:65315"/>
    </reaction>
</comment>
<evidence type="ECO:0000256" key="1">
    <source>
        <dbReference type="ARBA" id="ARBA00000073"/>
    </source>
</evidence>
<dbReference type="PANTHER" id="PTHR21600:SF47">
    <property type="entry name" value="RNA PSEUDOURIDINE SYNTHASE 1"/>
    <property type="match status" value="1"/>
</dbReference>
<evidence type="ECO:0000313" key="7">
    <source>
        <dbReference type="Proteomes" id="UP000000263"/>
    </source>
</evidence>
<dbReference type="InterPro" id="IPR006145">
    <property type="entry name" value="PsdUridine_synth_RsuA/RluA"/>
</dbReference>
<name>A7NF15_ROSCS</name>
<dbReference type="Proteomes" id="UP000000263">
    <property type="component" value="Chromosome"/>
</dbReference>
<feature type="domain" description="Pseudouridine synthase RsuA/RluA-like" evidence="5">
    <location>
        <begin position="84"/>
        <end position="244"/>
    </location>
</feature>
<dbReference type="KEGG" id="rca:Rcas_2207"/>
<proteinExistence type="predicted"/>
<dbReference type="RefSeq" id="WP_012120714.1">
    <property type="nucleotide sequence ID" value="NC_009767.1"/>
</dbReference>
<gene>
    <name evidence="6" type="ordered locus">Rcas_2207</name>
</gene>
<dbReference type="InterPro" id="IPR050188">
    <property type="entry name" value="RluA_PseudoU_synthase"/>
</dbReference>
<dbReference type="EMBL" id="CP000804">
    <property type="protein sequence ID" value="ABU58290.1"/>
    <property type="molecule type" value="Genomic_DNA"/>
</dbReference>
<dbReference type="InterPro" id="IPR006224">
    <property type="entry name" value="PsdUridine_synth_RluA-like_CS"/>
</dbReference>
<evidence type="ECO:0000256" key="3">
    <source>
        <dbReference type="ARBA" id="ARBA00033164"/>
    </source>
</evidence>
<dbReference type="CDD" id="cd00165">
    <property type="entry name" value="S4"/>
    <property type="match status" value="1"/>
</dbReference>
<dbReference type="CDD" id="cd02869">
    <property type="entry name" value="PseudoU_synth_RluA_like"/>
    <property type="match status" value="1"/>
</dbReference>
<reference evidence="6 7" key="1">
    <citation type="submission" date="2007-08" db="EMBL/GenBank/DDBJ databases">
        <title>Complete sequence of Roseiflexus castenholzii DSM 13941.</title>
        <authorList>
            <consortium name="US DOE Joint Genome Institute"/>
            <person name="Copeland A."/>
            <person name="Lucas S."/>
            <person name="Lapidus A."/>
            <person name="Barry K."/>
            <person name="Glavina del Rio T."/>
            <person name="Dalin E."/>
            <person name="Tice H."/>
            <person name="Pitluck S."/>
            <person name="Thompson L.S."/>
            <person name="Brettin T."/>
            <person name="Bruce D."/>
            <person name="Detter J.C."/>
            <person name="Han C."/>
            <person name="Tapia R."/>
            <person name="Schmutz J."/>
            <person name="Larimer F."/>
            <person name="Land M."/>
            <person name="Hauser L."/>
            <person name="Kyrpides N."/>
            <person name="Mikhailova N."/>
            <person name="Bryant D.A."/>
            <person name="Hanada S."/>
            <person name="Tsukatani Y."/>
            <person name="Richardson P."/>
        </authorList>
    </citation>
    <scope>NUCLEOTIDE SEQUENCE [LARGE SCALE GENOMIC DNA]</scope>
    <source>
        <strain evidence="7">DSM 13941 / HLO8</strain>
    </source>
</reference>
<evidence type="ECO:0000256" key="2">
    <source>
        <dbReference type="ARBA" id="ARBA00031870"/>
    </source>
</evidence>
<dbReference type="PROSITE" id="PS50889">
    <property type="entry name" value="S4"/>
    <property type="match status" value="1"/>
</dbReference>
<evidence type="ECO:0000256" key="4">
    <source>
        <dbReference type="PROSITE-ProRule" id="PRU00182"/>
    </source>
</evidence>
<dbReference type="Pfam" id="PF00849">
    <property type="entry name" value="PseudoU_synth_2"/>
    <property type="match status" value="1"/>
</dbReference>
<sequence>MLVTIPITDPGVSLRDALTAALGSEGEAAWLIARGGVWVNGRRVRDPDVRLPVDATVVVQRPPDGIYRDPVVTSAMILYEDADLIALDKPIDTYVEATPWDAEGHLRAALAHFLEVRDGSAPPLHLAHRLDRDTSGVLLLSKAPDVNAALQRAFREGAVRKTYLALCAGLPAFDEIEIETGHGRGRGGVFRVFPHEEIGRALPQGGTVKAMRTRLRVVRRMDDAALACATPLTGRTHQIRLHLAFLGHPLIGDVKYGGPSTWRGVVVQHHHLHAWRLELPHPRSGTALIIESPAPTWANLPDAKTLLAR</sequence>
<dbReference type="SUPFAM" id="SSF55174">
    <property type="entry name" value="Alpha-L RNA-binding motif"/>
    <property type="match status" value="1"/>
</dbReference>
<dbReference type="Gene3D" id="3.30.2350.10">
    <property type="entry name" value="Pseudouridine synthase"/>
    <property type="match status" value="1"/>
</dbReference>
<dbReference type="PROSITE" id="PS01129">
    <property type="entry name" value="PSI_RLU"/>
    <property type="match status" value="1"/>
</dbReference>
<evidence type="ECO:0000259" key="5">
    <source>
        <dbReference type="Pfam" id="PF00849"/>
    </source>
</evidence>
<dbReference type="STRING" id="383372.Rcas_2207"/>
<dbReference type="InterPro" id="IPR020103">
    <property type="entry name" value="PsdUridine_synth_cat_dom_sf"/>
</dbReference>
<dbReference type="AlphaFoldDB" id="A7NF15"/>
<dbReference type="GO" id="GO:0000455">
    <property type="term" value="P:enzyme-directed rRNA pseudouridine synthesis"/>
    <property type="evidence" value="ECO:0007669"/>
    <property type="project" value="TreeGrafter"/>
</dbReference>
<dbReference type="PANTHER" id="PTHR21600">
    <property type="entry name" value="MITOCHONDRIAL RNA PSEUDOURIDINE SYNTHASE"/>
    <property type="match status" value="1"/>
</dbReference>
<dbReference type="OrthoDB" id="9773999at2"/>
<protein>
    <recommendedName>
        <fullName evidence="2">RNA pseudouridylate synthase</fullName>
    </recommendedName>
    <alternativeName>
        <fullName evidence="3">RNA-uridine isomerase</fullName>
    </alternativeName>
</protein>
<keyword evidence="4" id="KW-0694">RNA-binding</keyword>